<keyword evidence="6 10" id="KW-0406">Ion transport</keyword>
<dbReference type="CDD" id="cd12151">
    <property type="entry name" value="F1-ATPase_gamma"/>
    <property type="match status" value="1"/>
</dbReference>
<dbReference type="GO" id="GO:0046933">
    <property type="term" value="F:proton-transporting ATP synthase activity, rotational mechanism"/>
    <property type="evidence" value="ECO:0007669"/>
    <property type="project" value="UniProtKB-UniRule"/>
</dbReference>
<evidence type="ECO:0000256" key="4">
    <source>
        <dbReference type="ARBA" id="ARBA00022448"/>
    </source>
</evidence>
<keyword evidence="9 10" id="KW-0066">ATP synthesis</keyword>
<proteinExistence type="inferred from homology"/>
<comment type="function">
    <text evidence="1 10">Produces ATP from ADP in the presence of a proton gradient across the membrane. The gamma chain is believed to be important in regulating ATPase activity and the flow of protons through the CF(0) complex.</text>
</comment>
<dbReference type="RefSeq" id="WP_025411635.1">
    <property type="nucleotide sequence ID" value="NZ_CP007128.1"/>
</dbReference>
<dbReference type="PANTHER" id="PTHR11693:SF22">
    <property type="entry name" value="ATP SYNTHASE SUBUNIT GAMMA, MITOCHONDRIAL"/>
    <property type="match status" value="1"/>
</dbReference>
<dbReference type="Gene3D" id="3.40.1380.10">
    <property type="match status" value="1"/>
</dbReference>
<dbReference type="SUPFAM" id="SSF52943">
    <property type="entry name" value="ATP synthase (F1-ATPase), gamma subunit"/>
    <property type="match status" value="1"/>
</dbReference>
<dbReference type="PROSITE" id="PS00153">
    <property type="entry name" value="ATPASE_GAMMA"/>
    <property type="match status" value="1"/>
</dbReference>
<sequence>MAKGRELKGRIKSVENTRKITRTMEMVATSKMKRSQDRVAGARPYAAALGEVMSQLYSPDLAERFPLLRQPARVRRAAVLLLTANRGLAGAFNANLIKEARTTIGRLEQQGTEVELHVVGRKGIGFFRYVGRNVATQRTDISDRPTAEDAASLVDGLMAEFVAGRLDAVYVIFAKFNSALSTPPTTTQVLPVEPPRREAGAMQRDYILAPSPEEILTELLPSYVRNMVYRALAETTAAFYGAQRTAMKSATDNAGEMLNVLKRTYNRARQAQITQEIAEIVGGAAAL</sequence>
<dbReference type="HOGENOM" id="CLU_050669_0_1_0"/>
<dbReference type="InterPro" id="IPR035968">
    <property type="entry name" value="ATP_synth_F1_ATPase_gsu"/>
</dbReference>
<dbReference type="GO" id="GO:0005524">
    <property type="term" value="F:ATP binding"/>
    <property type="evidence" value="ECO:0007669"/>
    <property type="project" value="UniProtKB-UniRule"/>
</dbReference>
<evidence type="ECO:0000256" key="8">
    <source>
        <dbReference type="ARBA" id="ARBA00023196"/>
    </source>
</evidence>
<evidence type="ECO:0000256" key="1">
    <source>
        <dbReference type="ARBA" id="ARBA00003456"/>
    </source>
</evidence>
<dbReference type="FunCoup" id="W0RIJ8">
    <property type="interactions" value="524"/>
</dbReference>
<keyword evidence="12" id="KW-1185">Reference proteome</keyword>
<dbReference type="GO" id="GO:0005886">
    <property type="term" value="C:plasma membrane"/>
    <property type="evidence" value="ECO:0007669"/>
    <property type="project" value="UniProtKB-SubCell"/>
</dbReference>
<protein>
    <recommendedName>
        <fullName evidence="10">ATP synthase gamma chain</fullName>
    </recommendedName>
    <alternativeName>
        <fullName evidence="10">ATP synthase F1 sector gamma subunit</fullName>
    </alternativeName>
    <alternativeName>
        <fullName evidence="10">F-ATPase gamma subunit</fullName>
    </alternativeName>
</protein>
<keyword evidence="10" id="KW-1003">Cell membrane</keyword>
<dbReference type="Proteomes" id="UP000019151">
    <property type="component" value="Chromosome"/>
</dbReference>
<evidence type="ECO:0000256" key="7">
    <source>
        <dbReference type="ARBA" id="ARBA00023136"/>
    </source>
</evidence>
<dbReference type="eggNOG" id="COG0224">
    <property type="taxonomic scope" value="Bacteria"/>
</dbReference>
<keyword evidence="8 10" id="KW-0139">CF(1)</keyword>
<evidence type="ECO:0000256" key="9">
    <source>
        <dbReference type="ARBA" id="ARBA00023310"/>
    </source>
</evidence>
<dbReference type="InterPro" id="IPR023632">
    <property type="entry name" value="ATP_synth_F1_gsu_CS"/>
</dbReference>
<dbReference type="Pfam" id="PF00231">
    <property type="entry name" value="ATP-synt"/>
    <property type="match status" value="1"/>
</dbReference>
<organism evidence="11 12">
    <name type="scientific">Gemmatirosa kalamazoonensis</name>
    <dbReference type="NCBI Taxonomy" id="861299"/>
    <lineage>
        <taxon>Bacteria</taxon>
        <taxon>Pseudomonadati</taxon>
        <taxon>Gemmatimonadota</taxon>
        <taxon>Gemmatimonadia</taxon>
        <taxon>Gemmatimonadales</taxon>
        <taxon>Gemmatimonadaceae</taxon>
        <taxon>Gemmatirosa</taxon>
    </lineage>
</organism>
<dbReference type="Gene3D" id="1.10.287.80">
    <property type="entry name" value="ATP synthase, gamma subunit, helix hairpin domain"/>
    <property type="match status" value="2"/>
</dbReference>
<dbReference type="InParanoid" id="W0RIJ8"/>
<comment type="subcellular location">
    <subcellularLocation>
        <location evidence="10">Cell membrane</location>
        <topology evidence="10">Peripheral membrane protein</topology>
    </subcellularLocation>
    <subcellularLocation>
        <location evidence="2">Membrane</location>
        <topology evidence="2">Peripheral membrane protein</topology>
    </subcellularLocation>
</comment>
<accession>W0RIJ8</accession>
<dbReference type="GO" id="GO:0042777">
    <property type="term" value="P:proton motive force-driven plasma membrane ATP synthesis"/>
    <property type="evidence" value="ECO:0007669"/>
    <property type="project" value="UniProtKB-UniRule"/>
</dbReference>
<dbReference type="OrthoDB" id="9812769at2"/>
<dbReference type="HAMAP" id="MF_00815">
    <property type="entry name" value="ATP_synth_gamma_bact"/>
    <property type="match status" value="1"/>
</dbReference>
<name>W0RIJ8_9BACT</name>
<evidence type="ECO:0000256" key="5">
    <source>
        <dbReference type="ARBA" id="ARBA00022781"/>
    </source>
</evidence>
<comment type="similarity">
    <text evidence="3 10">Belongs to the ATPase gamma chain family.</text>
</comment>
<evidence type="ECO:0000313" key="11">
    <source>
        <dbReference type="EMBL" id="AHG90165.1"/>
    </source>
</evidence>
<keyword evidence="4 10" id="KW-0813">Transport</keyword>
<dbReference type="EMBL" id="CP007128">
    <property type="protein sequence ID" value="AHG90165.1"/>
    <property type="molecule type" value="Genomic_DNA"/>
</dbReference>
<evidence type="ECO:0000256" key="3">
    <source>
        <dbReference type="ARBA" id="ARBA00007681"/>
    </source>
</evidence>
<dbReference type="GO" id="GO:0045259">
    <property type="term" value="C:proton-transporting ATP synthase complex"/>
    <property type="evidence" value="ECO:0007669"/>
    <property type="project" value="UniProtKB-KW"/>
</dbReference>
<evidence type="ECO:0000256" key="2">
    <source>
        <dbReference type="ARBA" id="ARBA00004170"/>
    </source>
</evidence>
<reference evidence="11 12" key="1">
    <citation type="journal article" date="2014" name="Genome Announc.">
        <title>Genome Sequence and Methylome of Soil Bacterium Gemmatirosa kalamazoonensis KBS708T, a Member of the Rarely Cultivated Gemmatimonadetes Phylum.</title>
        <authorList>
            <person name="Debruyn J.M."/>
            <person name="Radosevich M."/>
            <person name="Wommack K.E."/>
            <person name="Polson S.W."/>
            <person name="Hauser L.J."/>
            <person name="Fawaz M.N."/>
            <person name="Korlach J."/>
            <person name="Tsai Y.C."/>
        </authorList>
    </citation>
    <scope>NUCLEOTIDE SEQUENCE [LARGE SCALE GENOMIC DNA]</scope>
    <source>
        <strain evidence="11 12">KBS708</strain>
    </source>
</reference>
<dbReference type="InterPro" id="IPR000131">
    <property type="entry name" value="ATP_synth_F1_gsu"/>
</dbReference>
<dbReference type="STRING" id="861299.J421_2628"/>
<dbReference type="PRINTS" id="PR00126">
    <property type="entry name" value="ATPASEGAMMA"/>
</dbReference>
<evidence type="ECO:0000256" key="6">
    <source>
        <dbReference type="ARBA" id="ARBA00023065"/>
    </source>
</evidence>
<evidence type="ECO:0000313" key="12">
    <source>
        <dbReference type="Proteomes" id="UP000019151"/>
    </source>
</evidence>
<dbReference type="NCBIfam" id="TIGR01146">
    <property type="entry name" value="ATPsyn_F1gamma"/>
    <property type="match status" value="1"/>
</dbReference>
<comment type="subunit">
    <text evidence="10">F-type ATPases have 2 components, CF(1) - the catalytic core - and CF(0) - the membrane proton channel. CF(1) has five subunits: alpha(3), beta(3), gamma(1), delta(1), epsilon(1). CF(0) has three main subunits: a, b and c.</text>
</comment>
<dbReference type="KEGG" id="gba:J421_2628"/>
<dbReference type="PATRIC" id="fig|861299.3.peg.2676"/>
<keyword evidence="7 10" id="KW-0472">Membrane</keyword>
<evidence type="ECO:0000256" key="10">
    <source>
        <dbReference type="HAMAP-Rule" id="MF_00815"/>
    </source>
</evidence>
<dbReference type="PANTHER" id="PTHR11693">
    <property type="entry name" value="ATP SYNTHASE GAMMA CHAIN"/>
    <property type="match status" value="1"/>
</dbReference>
<gene>
    <name evidence="10" type="primary">atpG</name>
    <name evidence="11" type="ORF">J421_2628</name>
</gene>
<keyword evidence="5 10" id="KW-0375">Hydrogen ion transport</keyword>
<dbReference type="AlphaFoldDB" id="W0RIJ8"/>